<organism evidence="1 2">
    <name type="scientific">Streptomyces caatingaensis</name>
    <dbReference type="NCBI Taxonomy" id="1678637"/>
    <lineage>
        <taxon>Bacteria</taxon>
        <taxon>Bacillati</taxon>
        <taxon>Actinomycetota</taxon>
        <taxon>Actinomycetes</taxon>
        <taxon>Kitasatosporales</taxon>
        <taxon>Streptomycetaceae</taxon>
        <taxon>Streptomyces</taxon>
    </lineage>
</organism>
<dbReference type="EMBL" id="LFXA01000013">
    <property type="protein sequence ID" value="KNB50883.1"/>
    <property type="molecule type" value="Genomic_DNA"/>
</dbReference>
<reference evidence="2" key="1">
    <citation type="submission" date="2015-07" db="EMBL/GenBank/DDBJ databases">
        <title>Draft genome sequence of Streptomyces sp. CMAA 1322, a bacterium isolated from Caatinga biome, from dry forest semiarid of Brazil.</title>
        <authorList>
            <person name="Santos S.N."/>
            <person name="Gacesa R."/>
            <person name="Taketani R.G."/>
            <person name="Long P.F."/>
            <person name="Melo I.S."/>
        </authorList>
    </citation>
    <scope>NUCLEOTIDE SEQUENCE [LARGE SCALE GENOMIC DNA]</scope>
    <source>
        <strain evidence="2">CMAA 1322</strain>
    </source>
</reference>
<comment type="caution">
    <text evidence="1">The sequence shown here is derived from an EMBL/GenBank/DDBJ whole genome shotgun (WGS) entry which is preliminary data.</text>
</comment>
<dbReference type="AlphaFoldDB" id="A0A0K9XCF6"/>
<dbReference type="PATRIC" id="fig|1678637.3.peg.4323"/>
<name>A0A0K9XCF6_9ACTN</name>
<evidence type="ECO:0000313" key="1">
    <source>
        <dbReference type="EMBL" id="KNB50883.1"/>
    </source>
</evidence>
<dbReference type="Proteomes" id="UP000037288">
    <property type="component" value="Unassembled WGS sequence"/>
</dbReference>
<dbReference type="InterPro" id="IPR045682">
    <property type="entry name" value="DUF6193"/>
</dbReference>
<protein>
    <submittedName>
        <fullName evidence="1">Uncharacterized protein</fullName>
    </submittedName>
</protein>
<proteinExistence type="predicted"/>
<evidence type="ECO:0000313" key="2">
    <source>
        <dbReference type="Proteomes" id="UP000037288"/>
    </source>
</evidence>
<keyword evidence="2" id="KW-1185">Reference proteome</keyword>
<accession>A0A0K9XCF6</accession>
<sequence>MPFRDRLAELARVAYAEPRLRRLRPWTGMWELHFSRCTEFPPTWDLPYICPGASGGYWVEGPTRVCPRIAETDSAQAAVAVVVERLPA</sequence>
<dbReference type="Pfam" id="PF19692">
    <property type="entry name" value="DUF6193"/>
    <property type="match status" value="1"/>
</dbReference>
<gene>
    <name evidence="1" type="ORF">AC230_20195</name>
</gene>